<dbReference type="PROSITE" id="PS50096">
    <property type="entry name" value="IQ"/>
    <property type="match status" value="1"/>
</dbReference>
<feature type="region of interest" description="Disordered" evidence="1">
    <location>
        <begin position="433"/>
        <end position="453"/>
    </location>
</feature>
<reference evidence="3" key="1">
    <citation type="submission" date="2018-01" db="EMBL/GenBank/DDBJ databases">
        <authorList>
            <person name="Clerissi C."/>
        </authorList>
    </citation>
    <scope>NUCLEOTIDE SEQUENCE</scope>
    <source>
        <strain evidence="3">Cupriavidus oxalaticus LMG 2235</strain>
    </source>
</reference>
<feature type="transmembrane region" description="Helical" evidence="2">
    <location>
        <begin position="289"/>
        <end position="311"/>
    </location>
</feature>
<feature type="compositionally biased region" description="Low complexity" evidence="1">
    <location>
        <begin position="579"/>
        <end position="588"/>
    </location>
</feature>
<keyword evidence="2" id="KW-1133">Transmembrane helix</keyword>
<feature type="compositionally biased region" description="Low complexity" evidence="1">
    <location>
        <begin position="994"/>
        <end position="1041"/>
    </location>
</feature>
<feature type="region of interest" description="Disordered" evidence="1">
    <location>
        <begin position="538"/>
        <end position="595"/>
    </location>
</feature>
<dbReference type="Proteomes" id="UP000256862">
    <property type="component" value="Plasmid CO2235_mp"/>
</dbReference>
<feature type="compositionally biased region" description="Basic residues" evidence="1">
    <location>
        <begin position="563"/>
        <end position="578"/>
    </location>
</feature>
<feature type="transmembrane region" description="Helical" evidence="2">
    <location>
        <begin position="149"/>
        <end position="173"/>
    </location>
</feature>
<feature type="compositionally biased region" description="Basic and acidic residues" evidence="1">
    <location>
        <begin position="880"/>
        <end position="891"/>
    </location>
</feature>
<protein>
    <submittedName>
        <fullName evidence="3">Uncharacterized protein</fullName>
    </submittedName>
</protein>
<feature type="transmembrane region" description="Helical" evidence="2">
    <location>
        <begin position="123"/>
        <end position="143"/>
    </location>
</feature>
<sequence length="1059" mass="112508">MLARRAGPSGASPLLAAVAVAVTCLHLPTVVLRALLLLALLLHLLALAVLHLPLLFLLVALLLLHLPLLRLRGALLLLCLLALHGLLALLLLRLPVLLLHLALLFHLLTLGGLRLPLLGFLRLALLGLLHLPLLLEALALHLLPLPLLLGHLALALHLLTLLLGGLALLVHLLALRVPGLALLLHLLALRVPGLALLLHLLALRVPGLALLLHLLALRVLRLALAAFLHLALLGVLGLALLRLLHLPLLLEALALHVLRLPRRIGAILPVCPLALLRALLFLLAPRHRLLLLALQFARLLLFALHGLRLALRIGLAGEPARVVGTRALSTAIAAPAVRALKRALRRVRATGARRLLARGQGCLAHAHVWHGLRLAPRASGASRPLLRRAAPCRTRPRDDTALAGEAPGQVIGGRPSRRARRDRLALEARARLRRQLPPRRGADQAALDRRHRRATASLAGRQVAPFGAMHAAHRASLDEIARRHAGNGARHVAVGIRRGPPPVAPHEVVDGDAVDARDIAGTGAVRRPVGVARTQRVPRHAGTAAHVHAAPAMSAAAADKGDHRRRVARPHTRARHPAPARAHIGPAPVMRGSEAPWRIVDPGPAPRRDPRPVADAVGCPARADDAREPDRAVGGLFLPVAVVVQRRVAGHFARQVARRRRRVFARVTCRGPAVEAVFGNGAAAGVGQVGAGKAHAVAALQFDRAAVAVDHGAAMPHRHRGGAAVRGHVEPVVARLARHEGQVGRIDLDGLVLRQRAHAHLQRALRQLDLRGVVVQVQDAGRGGTAHAHGDGAGMQLGAAAGVHPQPVAGSDRAVQAGGGPLVRTGRRKAQVAFDRGERGDAGGRIGLRDRGVGHGRIQVRLAGCRHLGQCSRRHRQGRRGGERGERDHGGPARAGSPAGSPAGSRAGIVAVNGIGHGLRGKPMAERHPVVTIHCRERRRHGLAVALCKLVFRHAARGRAGRTGTRQARGGQAGRWRSPGGAQRRCRRQRWKQLLGRSGRSAASRLAADAAVRSAGRPASAGRTGSPGPRSSRWPAGSRAARWSRRPRQPRRCAGSCPR</sequence>
<dbReference type="AlphaFoldDB" id="A0A375GP68"/>
<organism evidence="3">
    <name type="scientific">Cupriavidus oxalaticus</name>
    <dbReference type="NCBI Taxonomy" id="96344"/>
    <lineage>
        <taxon>Bacteria</taxon>
        <taxon>Pseudomonadati</taxon>
        <taxon>Pseudomonadota</taxon>
        <taxon>Betaproteobacteria</taxon>
        <taxon>Burkholderiales</taxon>
        <taxon>Burkholderiaceae</taxon>
        <taxon>Cupriavidus</taxon>
    </lineage>
</organism>
<comment type="caution">
    <text evidence="3">The sequence shown here is derived from an EMBL/GenBank/DDBJ whole genome shotgun (WGS) entry which is preliminary data.</text>
</comment>
<feature type="compositionally biased region" description="Low complexity" evidence="1">
    <location>
        <begin position="892"/>
        <end position="907"/>
    </location>
</feature>
<evidence type="ECO:0000256" key="2">
    <source>
        <dbReference type="SAM" id="Phobius"/>
    </source>
</evidence>
<gene>
    <name evidence="3" type="ORF">CO2235_MP60131</name>
</gene>
<keyword evidence="2" id="KW-0812">Transmembrane</keyword>
<feature type="transmembrane region" description="Helical" evidence="2">
    <location>
        <begin position="264"/>
        <end position="283"/>
    </location>
</feature>
<keyword evidence="2" id="KW-0472">Membrane</keyword>
<feature type="compositionally biased region" description="Low complexity" evidence="1">
    <location>
        <begin position="540"/>
        <end position="558"/>
    </location>
</feature>
<feature type="region of interest" description="Disordered" evidence="1">
    <location>
        <begin position="957"/>
        <end position="1059"/>
    </location>
</feature>
<feature type="region of interest" description="Disordered" evidence="1">
    <location>
        <begin position="389"/>
        <end position="421"/>
    </location>
</feature>
<feature type="transmembrane region" description="Helical" evidence="2">
    <location>
        <begin position="43"/>
        <end position="66"/>
    </location>
</feature>
<accession>A0A375GP68</accession>
<dbReference type="EMBL" id="OGUS01000141">
    <property type="protein sequence ID" value="SPC21839.1"/>
    <property type="molecule type" value="Genomic_DNA"/>
</dbReference>
<feature type="transmembrane region" description="Helical" evidence="2">
    <location>
        <begin position="222"/>
        <end position="244"/>
    </location>
</feature>
<feature type="transmembrane region" description="Helical" evidence="2">
    <location>
        <begin position="98"/>
        <end position="116"/>
    </location>
</feature>
<feature type="transmembrane region" description="Helical" evidence="2">
    <location>
        <begin position="73"/>
        <end position="92"/>
    </location>
</feature>
<name>A0A375GP68_9BURK</name>
<feature type="compositionally biased region" description="Basic residues" evidence="1">
    <location>
        <begin position="1042"/>
        <end position="1051"/>
    </location>
</feature>
<proteinExistence type="predicted"/>
<evidence type="ECO:0000313" key="3">
    <source>
        <dbReference type="EMBL" id="SPC21839.1"/>
    </source>
</evidence>
<feature type="region of interest" description="Disordered" evidence="1">
    <location>
        <begin position="871"/>
        <end position="907"/>
    </location>
</feature>
<evidence type="ECO:0000256" key="1">
    <source>
        <dbReference type="SAM" id="MobiDB-lite"/>
    </source>
</evidence>